<gene>
    <name evidence="1" type="ORF">GCM10009030_20180</name>
</gene>
<proteinExistence type="predicted"/>
<reference evidence="1" key="1">
    <citation type="journal article" date="2014" name="Int. J. Syst. Evol. Microbiol.">
        <title>Complete genome sequence of Corynebacterium casei LMG S-19264T (=DSM 44701T), isolated from a smear-ripened cheese.</title>
        <authorList>
            <consortium name="US DOE Joint Genome Institute (JGI-PGF)"/>
            <person name="Walter F."/>
            <person name="Albersmeier A."/>
            <person name="Kalinowski J."/>
            <person name="Ruckert C."/>
        </authorList>
    </citation>
    <scope>NUCLEOTIDE SEQUENCE</scope>
    <source>
        <strain evidence="1">JCM 17820</strain>
    </source>
</reference>
<protein>
    <submittedName>
        <fullName evidence="1">Uncharacterized protein</fullName>
    </submittedName>
</protein>
<evidence type="ECO:0000313" key="2">
    <source>
        <dbReference type="Proteomes" id="UP000605784"/>
    </source>
</evidence>
<dbReference type="AlphaFoldDB" id="A0A830GP26"/>
<evidence type="ECO:0000313" key="1">
    <source>
        <dbReference type="EMBL" id="GGN94126.1"/>
    </source>
</evidence>
<organism evidence="1 2">
    <name type="scientific">Haloarcula pellucida</name>
    <dbReference type="NCBI Taxonomy" id="1427151"/>
    <lineage>
        <taxon>Archaea</taxon>
        <taxon>Methanobacteriati</taxon>
        <taxon>Methanobacteriota</taxon>
        <taxon>Stenosarchaea group</taxon>
        <taxon>Halobacteria</taxon>
        <taxon>Halobacteriales</taxon>
        <taxon>Haloarculaceae</taxon>
        <taxon>Haloarcula</taxon>
    </lineage>
</organism>
<keyword evidence="2" id="KW-1185">Reference proteome</keyword>
<dbReference type="EMBL" id="BMOU01000003">
    <property type="protein sequence ID" value="GGN94126.1"/>
    <property type="molecule type" value="Genomic_DNA"/>
</dbReference>
<accession>A0A830GP26</accession>
<comment type="caution">
    <text evidence="1">The sequence shown here is derived from an EMBL/GenBank/DDBJ whole genome shotgun (WGS) entry which is preliminary data.</text>
</comment>
<sequence>MIPDSIVESTAQIVAREGSQIAASINEKHCLGDIVFLSEPMQERRRGVGPAAAEHVNFEQQLRFCVDSSVEPLFLAIGLDLFLVDRDGCTVGGSLCASDTV</sequence>
<reference evidence="1" key="2">
    <citation type="submission" date="2020-09" db="EMBL/GenBank/DDBJ databases">
        <authorList>
            <person name="Sun Q."/>
            <person name="Ohkuma M."/>
        </authorList>
    </citation>
    <scope>NUCLEOTIDE SEQUENCE</scope>
    <source>
        <strain evidence="1">JCM 17820</strain>
    </source>
</reference>
<name>A0A830GP26_9EURY</name>
<dbReference type="Proteomes" id="UP000605784">
    <property type="component" value="Unassembled WGS sequence"/>
</dbReference>